<proteinExistence type="predicted"/>
<organism evidence="1 2">
    <name type="scientific">Pontibacillus chungwhensis BH030062</name>
    <dbReference type="NCBI Taxonomy" id="1385513"/>
    <lineage>
        <taxon>Bacteria</taxon>
        <taxon>Bacillati</taxon>
        <taxon>Bacillota</taxon>
        <taxon>Bacilli</taxon>
        <taxon>Bacillales</taxon>
        <taxon>Bacillaceae</taxon>
        <taxon>Pontibacillus</taxon>
    </lineage>
</organism>
<dbReference type="Pfam" id="PF26325">
    <property type="entry name" value="YhjD"/>
    <property type="match status" value="1"/>
</dbReference>
<dbReference type="eggNOG" id="ENOG5032TNK">
    <property type="taxonomic scope" value="Bacteria"/>
</dbReference>
<dbReference type="Proteomes" id="UP000030153">
    <property type="component" value="Unassembled WGS sequence"/>
</dbReference>
<gene>
    <name evidence="1" type="ORF">N780_03675</name>
</gene>
<evidence type="ECO:0000313" key="2">
    <source>
        <dbReference type="Proteomes" id="UP000030153"/>
    </source>
</evidence>
<protein>
    <recommendedName>
        <fullName evidence="3">YhjD</fullName>
    </recommendedName>
</protein>
<name>A0A0A2UVL0_9BACI</name>
<keyword evidence="2" id="KW-1185">Reference proteome</keyword>
<dbReference type="RefSeq" id="WP_036785053.1">
    <property type="nucleotide sequence ID" value="NZ_AVBG01000010.1"/>
</dbReference>
<dbReference type="InterPro" id="IPR058600">
    <property type="entry name" value="YhjD-like"/>
</dbReference>
<reference evidence="1 2" key="1">
    <citation type="submission" date="2013-08" db="EMBL/GenBank/DDBJ databases">
        <title>Genome of Pontibacillus chungwhensis.</title>
        <authorList>
            <person name="Wang Q."/>
            <person name="Wang G."/>
        </authorList>
    </citation>
    <scope>NUCLEOTIDE SEQUENCE [LARGE SCALE GENOMIC DNA]</scope>
    <source>
        <strain evidence="1 2">BH030062</strain>
    </source>
</reference>
<dbReference type="EMBL" id="AVBG01000010">
    <property type="protein sequence ID" value="KGP90778.1"/>
    <property type="molecule type" value="Genomic_DNA"/>
</dbReference>
<dbReference type="AlphaFoldDB" id="A0A0A2UVL0"/>
<evidence type="ECO:0008006" key="3">
    <source>
        <dbReference type="Google" id="ProtNLM"/>
    </source>
</evidence>
<comment type="caution">
    <text evidence="1">The sequence shown here is derived from an EMBL/GenBank/DDBJ whole genome shotgun (WGS) entry which is preliminary data.</text>
</comment>
<accession>A0A0A2UVL0</accession>
<sequence>MRYLSEEDRELASRFLFLSMAILVIEKDIHTIEQGSFKIKEPYMELLRKMAHKAKSERRYLRGIMKSRQLDVMLLSKNESFSSYLFVSGGHEEKRNYFNPAIRKHVETIMYELMRKVLQPSEGKLASSGMEDLP</sequence>
<dbReference type="OrthoDB" id="2988956at2"/>
<dbReference type="STRING" id="1385513.N780_03675"/>
<evidence type="ECO:0000313" key="1">
    <source>
        <dbReference type="EMBL" id="KGP90778.1"/>
    </source>
</evidence>